<dbReference type="Proteomes" id="UP000178323">
    <property type="component" value="Unassembled WGS sequence"/>
</dbReference>
<dbReference type="GO" id="GO:0006465">
    <property type="term" value="P:signal peptide processing"/>
    <property type="evidence" value="ECO:0007669"/>
    <property type="project" value="InterPro"/>
</dbReference>
<dbReference type="InterPro" id="IPR019758">
    <property type="entry name" value="Pept_S26A_signal_pept_1_CS"/>
</dbReference>
<evidence type="ECO:0000313" key="9">
    <source>
        <dbReference type="Proteomes" id="UP000178323"/>
    </source>
</evidence>
<feature type="active site" evidence="5">
    <location>
        <position position="110"/>
    </location>
</feature>
<dbReference type="EC" id="3.4.21.89" evidence="3 6"/>
<dbReference type="PROSITE" id="PS00761">
    <property type="entry name" value="SPASE_I_3"/>
    <property type="match status" value="1"/>
</dbReference>
<keyword evidence="6" id="KW-0812">Transmembrane</keyword>
<dbReference type="Gene3D" id="2.10.109.10">
    <property type="entry name" value="Umud Fragment, subunit A"/>
    <property type="match status" value="1"/>
</dbReference>
<name>A0A1F5S0T2_9BACT</name>
<dbReference type="Pfam" id="PF10502">
    <property type="entry name" value="Peptidase_S26"/>
    <property type="match status" value="1"/>
</dbReference>
<evidence type="ECO:0000256" key="4">
    <source>
        <dbReference type="ARBA" id="ARBA00022801"/>
    </source>
</evidence>
<keyword evidence="4 6" id="KW-0378">Hydrolase</keyword>
<keyword evidence="6" id="KW-0645">Protease</keyword>
<accession>A0A1F5S0T2</accession>
<dbReference type="CDD" id="cd06530">
    <property type="entry name" value="S26_SPase_I"/>
    <property type="match status" value="1"/>
</dbReference>
<dbReference type="SUPFAM" id="SSF51306">
    <property type="entry name" value="LexA/Signal peptidase"/>
    <property type="match status" value="1"/>
</dbReference>
<feature type="transmembrane region" description="Helical" evidence="6">
    <location>
        <begin position="35"/>
        <end position="57"/>
    </location>
</feature>
<evidence type="ECO:0000256" key="3">
    <source>
        <dbReference type="ARBA" id="ARBA00013208"/>
    </source>
</evidence>
<keyword evidence="6" id="KW-0472">Membrane</keyword>
<evidence type="ECO:0000259" key="7">
    <source>
        <dbReference type="Pfam" id="PF10502"/>
    </source>
</evidence>
<comment type="similarity">
    <text evidence="2 6">Belongs to the peptidase S26 family.</text>
</comment>
<dbReference type="PANTHER" id="PTHR43390">
    <property type="entry name" value="SIGNAL PEPTIDASE I"/>
    <property type="match status" value="1"/>
</dbReference>
<dbReference type="STRING" id="1797985.A2Y83_01905"/>
<dbReference type="PRINTS" id="PR00727">
    <property type="entry name" value="LEADERPTASE"/>
</dbReference>
<organism evidence="8 9">
    <name type="scientific">Candidatus Falkowbacteria bacterium RBG_13_39_14</name>
    <dbReference type="NCBI Taxonomy" id="1797985"/>
    <lineage>
        <taxon>Bacteria</taxon>
        <taxon>Candidatus Falkowiibacteriota</taxon>
    </lineage>
</organism>
<comment type="caution">
    <text evidence="8">The sequence shown here is derived from an EMBL/GenBank/DDBJ whole genome shotgun (WGS) entry which is preliminary data.</text>
</comment>
<dbReference type="GO" id="GO:0004252">
    <property type="term" value="F:serine-type endopeptidase activity"/>
    <property type="evidence" value="ECO:0007669"/>
    <property type="project" value="InterPro"/>
</dbReference>
<reference evidence="8 9" key="1">
    <citation type="journal article" date="2016" name="Nat. Commun.">
        <title>Thousands of microbial genomes shed light on interconnected biogeochemical processes in an aquifer system.</title>
        <authorList>
            <person name="Anantharaman K."/>
            <person name="Brown C.T."/>
            <person name="Hug L.A."/>
            <person name="Sharon I."/>
            <person name="Castelle C.J."/>
            <person name="Probst A.J."/>
            <person name="Thomas B.C."/>
            <person name="Singh A."/>
            <person name="Wilkins M.J."/>
            <person name="Karaoz U."/>
            <person name="Brodie E.L."/>
            <person name="Williams K.H."/>
            <person name="Hubbard S.S."/>
            <person name="Banfield J.F."/>
        </authorList>
    </citation>
    <scope>NUCLEOTIDE SEQUENCE [LARGE SCALE GENOMIC DNA]</scope>
</reference>
<evidence type="ECO:0000256" key="5">
    <source>
        <dbReference type="PIRSR" id="PIRSR600223-1"/>
    </source>
</evidence>
<keyword evidence="6" id="KW-1133">Transmembrane helix</keyword>
<dbReference type="AlphaFoldDB" id="A0A1F5S0T2"/>
<feature type="active site" evidence="5">
    <location>
        <position position="67"/>
    </location>
</feature>
<dbReference type="GO" id="GO:0009003">
    <property type="term" value="F:signal peptidase activity"/>
    <property type="evidence" value="ECO:0007669"/>
    <property type="project" value="UniProtKB-EC"/>
</dbReference>
<dbReference type="InterPro" id="IPR000223">
    <property type="entry name" value="Pept_S26A_signal_pept_1"/>
</dbReference>
<dbReference type="InterPro" id="IPR019533">
    <property type="entry name" value="Peptidase_S26"/>
</dbReference>
<dbReference type="EMBL" id="MFFS01000099">
    <property type="protein sequence ID" value="OGF20289.1"/>
    <property type="molecule type" value="Genomic_DNA"/>
</dbReference>
<sequence>MTQLKKSDDFQNNEKNDFEFPDDNNKSFIAKTFSFLLELIKTVIISLAIILPIRYFIIQPFYVKGASMEPNFHDKDYLIINEFAYRFNEPERGDIVIFKNPRNPKEFFIKRIIGLPIEKIKIYDNKVYLYNSEYPEGNIIEELYLPEGRDTRGNEIIELKGNEYYVLGDNRDHSLDSRTFGPIAKDSIIGKVWVRGWPLDKFTIFEEEKYNL</sequence>
<evidence type="ECO:0000256" key="1">
    <source>
        <dbReference type="ARBA" id="ARBA00000677"/>
    </source>
</evidence>
<comment type="subcellular location">
    <subcellularLocation>
        <location evidence="6">Membrane</location>
        <topology evidence="6">Single-pass type II membrane protein</topology>
    </subcellularLocation>
</comment>
<evidence type="ECO:0000256" key="6">
    <source>
        <dbReference type="RuleBase" id="RU362042"/>
    </source>
</evidence>
<proteinExistence type="inferred from homology"/>
<dbReference type="GO" id="GO:0016020">
    <property type="term" value="C:membrane"/>
    <property type="evidence" value="ECO:0007669"/>
    <property type="project" value="UniProtKB-SubCell"/>
</dbReference>
<evidence type="ECO:0000256" key="2">
    <source>
        <dbReference type="ARBA" id="ARBA00009370"/>
    </source>
</evidence>
<feature type="domain" description="Peptidase S26" evidence="7">
    <location>
        <begin position="37"/>
        <end position="197"/>
    </location>
</feature>
<gene>
    <name evidence="8" type="ORF">A2Y83_01905</name>
</gene>
<dbReference type="InterPro" id="IPR036286">
    <property type="entry name" value="LexA/Signal_pep-like_sf"/>
</dbReference>
<dbReference type="PANTHER" id="PTHR43390:SF1">
    <property type="entry name" value="CHLOROPLAST PROCESSING PEPTIDASE"/>
    <property type="match status" value="1"/>
</dbReference>
<evidence type="ECO:0000313" key="8">
    <source>
        <dbReference type="EMBL" id="OGF20289.1"/>
    </source>
</evidence>
<protein>
    <recommendedName>
        <fullName evidence="3 6">Signal peptidase I</fullName>
        <ecNumber evidence="3 6">3.4.21.89</ecNumber>
    </recommendedName>
</protein>
<comment type="catalytic activity">
    <reaction evidence="1 6">
        <text>Cleavage of hydrophobic, N-terminal signal or leader sequences from secreted and periplasmic proteins.</text>
        <dbReference type="EC" id="3.4.21.89"/>
    </reaction>
</comment>
<dbReference type="NCBIfam" id="TIGR02227">
    <property type="entry name" value="sigpep_I_bact"/>
    <property type="match status" value="1"/>
</dbReference>